<feature type="domain" description="SnoaL-like" evidence="1">
    <location>
        <begin position="11"/>
        <end position="107"/>
    </location>
</feature>
<keyword evidence="3" id="KW-1185">Reference proteome</keyword>
<dbReference type="InterPro" id="IPR032710">
    <property type="entry name" value="NTF2-like_dom_sf"/>
</dbReference>
<evidence type="ECO:0000313" key="2">
    <source>
        <dbReference type="EMBL" id="MFC4859405.1"/>
    </source>
</evidence>
<dbReference type="Proteomes" id="UP001595859">
    <property type="component" value="Unassembled WGS sequence"/>
</dbReference>
<protein>
    <submittedName>
        <fullName evidence="2">Nuclear transport factor 2 family protein</fullName>
    </submittedName>
</protein>
<evidence type="ECO:0000313" key="3">
    <source>
        <dbReference type="Proteomes" id="UP001595859"/>
    </source>
</evidence>
<organism evidence="2 3">
    <name type="scientific">Actinophytocola glycyrrhizae</name>
    <dbReference type="NCBI Taxonomy" id="2044873"/>
    <lineage>
        <taxon>Bacteria</taxon>
        <taxon>Bacillati</taxon>
        <taxon>Actinomycetota</taxon>
        <taxon>Actinomycetes</taxon>
        <taxon>Pseudonocardiales</taxon>
        <taxon>Pseudonocardiaceae</taxon>
    </lineage>
</organism>
<dbReference type="SUPFAM" id="SSF54427">
    <property type="entry name" value="NTF2-like"/>
    <property type="match status" value="1"/>
</dbReference>
<evidence type="ECO:0000259" key="1">
    <source>
        <dbReference type="Pfam" id="PF12680"/>
    </source>
</evidence>
<dbReference type="Gene3D" id="3.10.450.50">
    <property type="match status" value="1"/>
</dbReference>
<comment type="caution">
    <text evidence="2">The sequence shown here is derived from an EMBL/GenBank/DDBJ whole genome shotgun (WGS) entry which is preliminary data.</text>
</comment>
<dbReference type="EMBL" id="JBHSIS010000031">
    <property type="protein sequence ID" value="MFC4859405.1"/>
    <property type="molecule type" value="Genomic_DNA"/>
</dbReference>
<dbReference type="RefSeq" id="WP_378062445.1">
    <property type="nucleotide sequence ID" value="NZ_JBHSIS010000031.1"/>
</dbReference>
<dbReference type="InterPro" id="IPR037401">
    <property type="entry name" value="SnoaL-like"/>
</dbReference>
<sequence>MPEHDVVEGWIKRYVHAWSTGERADIEALFTSDAEYHEWPYETDWIGRDEIVEGWQSRDDWQRNGWTFQWEILMITGDTAAVRGRGTYTEFGEFDNLWTLTFAPDGRVDVLRMWNNQAEN</sequence>
<name>A0ABV9SG64_9PSEU</name>
<reference evidence="3" key="1">
    <citation type="journal article" date="2019" name="Int. J. Syst. Evol. Microbiol.">
        <title>The Global Catalogue of Microorganisms (GCM) 10K type strain sequencing project: providing services to taxonomists for standard genome sequencing and annotation.</title>
        <authorList>
            <consortium name="The Broad Institute Genomics Platform"/>
            <consortium name="The Broad Institute Genome Sequencing Center for Infectious Disease"/>
            <person name="Wu L."/>
            <person name="Ma J."/>
        </authorList>
    </citation>
    <scope>NUCLEOTIDE SEQUENCE [LARGE SCALE GENOMIC DNA]</scope>
    <source>
        <strain evidence="3">ZS-22-S1</strain>
    </source>
</reference>
<gene>
    <name evidence="2" type="ORF">ACFPCV_38420</name>
</gene>
<dbReference type="Pfam" id="PF12680">
    <property type="entry name" value="SnoaL_2"/>
    <property type="match status" value="1"/>
</dbReference>
<accession>A0ABV9SG64</accession>
<proteinExistence type="predicted"/>